<organism evidence="2 3">
    <name type="scientific">Pallidibacillus pasinlerensis</name>
    <dbReference type="NCBI Taxonomy" id="2703818"/>
    <lineage>
        <taxon>Bacteria</taxon>
        <taxon>Bacillati</taxon>
        <taxon>Bacillota</taxon>
        <taxon>Bacilli</taxon>
        <taxon>Bacillales</taxon>
        <taxon>Bacillaceae</taxon>
        <taxon>Pallidibacillus</taxon>
    </lineage>
</organism>
<dbReference type="PANTHER" id="PTHR35335">
    <property type="entry name" value="UPF0716 PROTEIN FXSA"/>
    <property type="match status" value="1"/>
</dbReference>
<evidence type="ECO:0000313" key="3">
    <source>
        <dbReference type="Proteomes" id="UP000743899"/>
    </source>
</evidence>
<proteinExistence type="predicted"/>
<gene>
    <name evidence="2" type="primary">fxsA</name>
    <name evidence="2" type="ORF">GW534_10185</name>
</gene>
<dbReference type="InterPro" id="IPR007313">
    <property type="entry name" value="FxsA"/>
</dbReference>
<sequence length="128" mass="14369">MKYLIPIFVVFPALEIGVLLWSGTKIGVFNTVVLIILTGVLGVFFARKQGFEVMQKIRMTMQSGQPPGEVLLDGLCVMIGGILLLLPGFISDIIGLIFLLPLTRLLVKPYMKKWFKNRANRTTTFIIR</sequence>
<accession>A0ABX0AA50</accession>
<evidence type="ECO:0000256" key="1">
    <source>
        <dbReference type="SAM" id="Phobius"/>
    </source>
</evidence>
<dbReference type="Pfam" id="PF04186">
    <property type="entry name" value="FxsA"/>
    <property type="match status" value="1"/>
</dbReference>
<reference evidence="2 3" key="1">
    <citation type="submission" date="2020-01" db="EMBL/GenBank/DDBJ databases">
        <title>A novel Bacillus sp. from Pasinler.</title>
        <authorList>
            <person name="Adiguzel A."/>
            <person name="Ay H."/>
            <person name="Baltaci M.O."/>
        </authorList>
    </citation>
    <scope>NUCLEOTIDE SEQUENCE [LARGE SCALE GENOMIC DNA]</scope>
    <source>
        <strain evidence="2 3">P1</strain>
    </source>
</reference>
<feature type="transmembrane region" description="Helical" evidence="1">
    <location>
        <begin position="5"/>
        <end position="22"/>
    </location>
</feature>
<dbReference type="PANTHER" id="PTHR35335:SF1">
    <property type="entry name" value="UPF0716 PROTEIN FXSA"/>
    <property type="match status" value="1"/>
</dbReference>
<protein>
    <submittedName>
        <fullName evidence="2">Membrane protein FxsA</fullName>
    </submittedName>
</protein>
<keyword evidence="3" id="KW-1185">Reference proteome</keyword>
<comment type="caution">
    <text evidence="2">The sequence shown here is derived from an EMBL/GenBank/DDBJ whole genome shotgun (WGS) entry which is preliminary data.</text>
</comment>
<dbReference type="NCBIfam" id="NF008528">
    <property type="entry name" value="PRK11463.1-2"/>
    <property type="match status" value="1"/>
</dbReference>
<evidence type="ECO:0000313" key="2">
    <source>
        <dbReference type="EMBL" id="NCU18083.1"/>
    </source>
</evidence>
<name>A0ABX0AA50_9BACI</name>
<dbReference type="EMBL" id="JAACYS010000045">
    <property type="protein sequence ID" value="NCU18083.1"/>
    <property type="molecule type" value="Genomic_DNA"/>
</dbReference>
<keyword evidence="1" id="KW-1133">Transmembrane helix</keyword>
<keyword evidence="1" id="KW-0472">Membrane</keyword>
<feature type="transmembrane region" description="Helical" evidence="1">
    <location>
        <begin position="28"/>
        <end position="46"/>
    </location>
</feature>
<dbReference type="Proteomes" id="UP000743899">
    <property type="component" value="Unassembled WGS sequence"/>
</dbReference>
<dbReference type="RefSeq" id="WP_161920914.1">
    <property type="nucleotide sequence ID" value="NZ_JAACYS010000045.1"/>
</dbReference>
<keyword evidence="1" id="KW-0812">Transmembrane</keyword>